<dbReference type="GO" id="GO:0005524">
    <property type="term" value="F:ATP binding"/>
    <property type="evidence" value="ECO:0007669"/>
    <property type="project" value="UniProtKB-KW"/>
</dbReference>
<evidence type="ECO:0000256" key="2">
    <source>
        <dbReference type="ARBA" id="ARBA00022840"/>
    </source>
</evidence>
<evidence type="ECO:0000256" key="1">
    <source>
        <dbReference type="ARBA" id="ARBA00022741"/>
    </source>
</evidence>
<gene>
    <name evidence="3" type="ORF">AC058_16350</name>
</gene>
<dbReference type="Gene3D" id="3.40.50.300">
    <property type="entry name" value="P-loop containing nucleotide triphosphate hydrolases"/>
    <property type="match status" value="1"/>
</dbReference>
<dbReference type="GO" id="GO:0051301">
    <property type="term" value="P:cell division"/>
    <property type="evidence" value="ECO:0007669"/>
    <property type="project" value="TreeGrafter"/>
</dbReference>
<accession>A0A1V2URP9</accession>
<dbReference type="SUPFAM" id="SSF52540">
    <property type="entry name" value="P-loop containing nucleoside triphosphate hydrolases"/>
    <property type="match status" value="1"/>
</dbReference>
<dbReference type="AlphaFoldDB" id="A0A1V2URP9"/>
<proteinExistence type="predicted"/>
<keyword evidence="4" id="KW-1185">Reference proteome</keyword>
<dbReference type="Pfam" id="PF03969">
    <property type="entry name" value="AFG1_ATPase"/>
    <property type="match status" value="1"/>
</dbReference>
<dbReference type="NCBIfam" id="NF040713">
    <property type="entry name" value="ZapE"/>
    <property type="match status" value="1"/>
</dbReference>
<dbReference type="GO" id="GO:0032153">
    <property type="term" value="C:cell division site"/>
    <property type="evidence" value="ECO:0007669"/>
    <property type="project" value="TreeGrafter"/>
</dbReference>
<dbReference type="GO" id="GO:0016887">
    <property type="term" value="F:ATP hydrolysis activity"/>
    <property type="evidence" value="ECO:0007669"/>
    <property type="project" value="InterPro"/>
</dbReference>
<dbReference type="PANTHER" id="PTHR12169">
    <property type="entry name" value="ATPASE N2B"/>
    <property type="match status" value="1"/>
</dbReference>
<dbReference type="GO" id="GO:0005737">
    <property type="term" value="C:cytoplasm"/>
    <property type="evidence" value="ECO:0007669"/>
    <property type="project" value="TreeGrafter"/>
</dbReference>
<evidence type="ECO:0000313" key="3">
    <source>
        <dbReference type="EMBL" id="ONN52566.1"/>
    </source>
</evidence>
<dbReference type="EMBL" id="LFZS01000019">
    <property type="protein sequence ID" value="ONN52566.1"/>
    <property type="molecule type" value="Genomic_DNA"/>
</dbReference>
<keyword evidence="1" id="KW-0547">Nucleotide-binding</keyword>
<dbReference type="InterPro" id="IPR027417">
    <property type="entry name" value="P-loop_NTPase"/>
</dbReference>
<keyword evidence="2" id="KW-0067">ATP-binding</keyword>
<comment type="caution">
    <text evidence="3">The sequence shown here is derived from an EMBL/GenBank/DDBJ whole genome shotgun (WGS) entry which is preliminary data.</text>
</comment>
<dbReference type="RefSeq" id="WP_077169971.1">
    <property type="nucleotide sequence ID" value="NZ_LFZS01000019.1"/>
</dbReference>
<dbReference type="Proteomes" id="UP000189376">
    <property type="component" value="Unassembled WGS sequence"/>
</dbReference>
<sequence length="360" mass="42502">MLKHEGQSPLEIYNSMIDNGVVLADPSQRQAIETLNEIWNKIENQSSHFFSPQIKGLYMWGSVGTGKTWIMDLFYNSLNFKKKMRVHFHHFLKDVHKQLIAYRGNKDPLKLIANDIASNYKLICFDEFFVSNVADAMILSNLFNLLFSKKVILVATSNIDPEDLYKDGLNRDRFLETIDHINKNCTVLKIGNQLDYRTIKESNANDHFYRFPLNEESEQWLHSVYQQLTHNQKELKTSIMINHRSVEVKSCYKNVIWFDFENLCREARSPADYIEIATQYDYVLISGIGDLTDRIYDTVRRFIYLIDELYDQKIKLYFAASQPLNQLYKGERLKFEFQRTYSRLQEMQSISYNKELQEPA</sequence>
<name>A0A1V2URP9_9GAMM</name>
<dbReference type="PANTHER" id="PTHR12169:SF6">
    <property type="entry name" value="AFG1-LIKE ATPASE"/>
    <property type="match status" value="1"/>
</dbReference>
<reference evidence="3 4" key="1">
    <citation type="submission" date="2015-07" db="EMBL/GenBank/DDBJ databases">
        <title>Acinetobacter yuneri, a novel member of Acinetobacter calcoaceticus-Acinetobacter baumannii complex isolated from clinical specimen.</title>
        <authorList>
            <person name="Yu Y."/>
        </authorList>
    </citation>
    <scope>NUCLEOTIDE SEQUENCE [LARGE SCALE GENOMIC DNA]</scope>
    <source>
        <strain evidence="3 4">A362</strain>
    </source>
</reference>
<protein>
    <submittedName>
        <fullName evidence="3">ATPase</fullName>
    </submittedName>
</protein>
<organism evidence="3 4">
    <name type="scientific">Acinetobacter genomosp. 33YU</name>
    <dbReference type="NCBI Taxonomy" id="1675530"/>
    <lineage>
        <taxon>Bacteria</taxon>
        <taxon>Pseudomonadati</taxon>
        <taxon>Pseudomonadota</taxon>
        <taxon>Gammaproteobacteria</taxon>
        <taxon>Moraxellales</taxon>
        <taxon>Moraxellaceae</taxon>
        <taxon>Acinetobacter</taxon>
    </lineage>
</organism>
<dbReference type="InterPro" id="IPR005654">
    <property type="entry name" value="ATPase_AFG1-like"/>
</dbReference>
<evidence type="ECO:0000313" key="4">
    <source>
        <dbReference type="Proteomes" id="UP000189376"/>
    </source>
</evidence>